<dbReference type="PANTHER" id="PTHR42896:SF2">
    <property type="entry name" value="CBBY-LIKE PROTEIN"/>
    <property type="match status" value="1"/>
</dbReference>
<dbReference type="OMA" id="RFDLTFC"/>
<dbReference type="GeneID" id="17324263"/>
<dbReference type="InterPro" id="IPR036412">
    <property type="entry name" value="HAD-like_sf"/>
</dbReference>
<organism evidence="3 4">
    <name type="scientific">Chondrus crispus</name>
    <name type="common">Carrageen Irish moss</name>
    <name type="synonym">Polymorpha crispa</name>
    <dbReference type="NCBI Taxonomy" id="2769"/>
    <lineage>
        <taxon>Eukaryota</taxon>
        <taxon>Rhodophyta</taxon>
        <taxon>Florideophyceae</taxon>
        <taxon>Rhodymeniophycidae</taxon>
        <taxon>Gigartinales</taxon>
        <taxon>Gigartinaceae</taxon>
        <taxon>Chondrus</taxon>
    </lineage>
</organism>
<dbReference type="AlphaFoldDB" id="R7QGY3"/>
<dbReference type="PANTHER" id="PTHR42896">
    <property type="entry name" value="XYLULOSE-1,5-BISPHOSPHATE (XUBP) PHOSPHATASE"/>
    <property type="match status" value="1"/>
</dbReference>
<proteinExistence type="predicted"/>
<dbReference type="GO" id="GO:0046872">
    <property type="term" value="F:metal ion binding"/>
    <property type="evidence" value="ECO:0007669"/>
    <property type="project" value="UniProtKB-KW"/>
</dbReference>
<gene>
    <name evidence="3" type="ORF">CHC_T00009579001</name>
</gene>
<dbReference type="OrthoDB" id="40579at2759"/>
<dbReference type="Pfam" id="PF00702">
    <property type="entry name" value="Hydrolase"/>
    <property type="match status" value="1"/>
</dbReference>
<dbReference type="InterPro" id="IPR044999">
    <property type="entry name" value="CbbY-like"/>
</dbReference>
<name>R7QGY3_CHOCR</name>
<dbReference type="Proteomes" id="UP000012073">
    <property type="component" value="Unassembled WGS sequence"/>
</dbReference>
<sequence length="305" mass="32890">MAAFVSALAPSVFLGEGVKPVAVCRSRSTHVRRARGVSQRVSMGLDALLFDCDGVLADTERDAHRVAFNLAFKERGLKDVWDEALYGKLLETGGGKERMTAYWSSESSWPEDVAKDSDAQKEMVKELHARKTAIFMELVDSGKVPLRPGVARLVGEASEAGVPMAVCSTSNEKAVQRIVDQLGEAAEGIQVFAGDVVPKKKPSPDIYLLAAIKLGVDPQKVCVIEDSFIGLAAARAAGMPCVITKSTYTAGEDFGQAQKVVNSLEDPLTTLADLTRMVESPGRGQPSGGRGRMRRLRRRYGSSYL</sequence>
<protein>
    <submittedName>
        <fullName evidence="3">HAD-like hydrolase family protein</fullName>
    </submittedName>
</protein>
<evidence type="ECO:0000256" key="1">
    <source>
        <dbReference type="ARBA" id="ARBA00022723"/>
    </source>
</evidence>
<evidence type="ECO:0000313" key="4">
    <source>
        <dbReference type="Proteomes" id="UP000012073"/>
    </source>
</evidence>
<dbReference type="STRING" id="2769.R7QGY3"/>
<keyword evidence="1" id="KW-0479">Metal-binding</keyword>
<dbReference type="InterPro" id="IPR023214">
    <property type="entry name" value="HAD_sf"/>
</dbReference>
<dbReference type="FunFam" id="3.40.50.1000:FF:000036">
    <property type="entry name" value="HAD family hydrolase"/>
    <property type="match status" value="1"/>
</dbReference>
<dbReference type="Gene3D" id="3.40.50.1000">
    <property type="entry name" value="HAD superfamily/HAD-like"/>
    <property type="match status" value="1"/>
</dbReference>
<dbReference type="InterPro" id="IPR023198">
    <property type="entry name" value="PGP-like_dom2"/>
</dbReference>
<dbReference type="SFLD" id="SFLDS00003">
    <property type="entry name" value="Haloacid_Dehalogenase"/>
    <property type="match status" value="1"/>
</dbReference>
<keyword evidence="4" id="KW-1185">Reference proteome</keyword>
<dbReference type="Gene3D" id="1.10.150.240">
    <property type="entry name" value="Putative phosphatase, domain 2"/>
    <property type="match status" value="1"/>
</dbReference>
<dbReference type="SFLD" id="SFLDG01129">
    <property type="entry name" value="C1.5:_HAD__Beta-PGM__Phosphata"/>
    <property type="match status" value="1"/>
</dbReference>
<dbReference type="EMBL" id="HG001799">
    <property type="protein sequence ID" value="CDF36731.1"/>
    <property type="molecule type" value="Genomic_DNA"/>
</dbReference>
<evidence type="ECO:0000256" key="2">
    <source>
        <dbReference type="ARBA" id="ARBA00022801"/>
    </source>
</evidence>
<dbReference type="PRINTS" id="PR00413">
    <property type="entry name" value="HADHALOGNASE"/>
</dbReference>
<dbReference type="InterPro" id="IPR006439">
    <property type="entry name" value="HAD-SF_hydro_IA"/>
</dbReference>
<dbReference type="NCBIfam" id="TIGR01509">
    <property type="entry name" value="HAD-SF-IA-v3"/>
    <property type="match status" value="1"/>
</dbReference>
<dbReference type="Gramene" id="CDF36731">
    <property type="protein sequence ID" value="CDF36731"/>
    <property type="gene ID" value="CHC_T00009579001"/>
</dbReference>
<dbReference type="SUPFAM" id="SSF56784">
    <property type="entry name" value="HAD-like"/>
    <property type="match status" value="1"/>
</dbReference>
<evidence type="ECO:0000313" key="3">
    <source>
        <dbReference type="EMBL" id="CDF36731.1"/>
    </source>
</evidence>
<dbReference type="RefSeq" id="XP_005716550.1">
    <property type="nucleotide sequence ID" value="XM_005716493.1"/>
</dbReference>
<keyword evidence="2 3" id="KW-0378">Hydrolase</keyword>
<accession>R7QGY3</accession>
<dbReference type="GO" id="GO:0016787">
    <property type="term" value="F:hydrolase activity"/>
    <property type="evidence" value="ECO:0007669"/>
    <property type="project" value="UniProtKB-KW"/>
</dbReference>
<reference evidence="4" key="1">
    <citation type="journal article" date="2013" name="Proc. Natl. Acad. Sci. U.S.A.">
        <title>Genome structure and metabolic features in the red seaweed Chondrus crispus shed light on evolution of the Archaeplastida.</title>
        <authorList>
            <person name="Collen J."/>
            <person name="Porcel B."/>
            <person name="Carre W."/>
            <person name="Ball S.G."/>
            <person name="Chaparro C."/>
            <person name="Tonon T."/>
            <person name="Barbeyron T."/>
            <person name="Michel G."/>
            <person name="Noel B."/>
            <person name="Valentin K."/>
            <person name="Elias M."/>
            <person name="Artiguenave F."/>
            <person name="Arun A."/>
            <person name="Aury J.M."/>
            <person name="Barbosa-Neto J.F."/>
            <person name="Bothwell J.H."/>
            <person name="Bouget F.Y."/>
            <person name="Brillet L."/>
            <person name="Cabello-Hurtado F."/>
            <person name="Capella-Gutierrez S."/>
            <person name="Charrier B."/>
            <person name="Cladiere L."/>
            <person name="Cock J.M."/>
            <person name="Coelho S.M."/>
            <person name="Colleoni C."/>
            <person name="Czjzek M."/>
            <person name="Da Silva C."/>
            <person name="Delage L."/>
            <person name="Denoeud F."/>
            <person name="Deschamps P."/>
            <person name="Dittami S.M."/>
            <person name="Gabaldon T."/>
            <person name="Gachon C.M."/>
            <person name="Groisillier A."/>
            <person name="Herve C."/>
            <person name="Jabbari K."/>
            <person name="Katinka M."/>
            <person name="Kloareg B."/>
            <person name="Kowalczyk N."/>
            <person name="Labadie K."/>
            <person name="Leblanc C."/>
            <person name="Lopez P.J."/>
            <person name="McLachlan D.H."/>
            <person name="Meslet-Cladiere L."/>
            <person name="Moustafa A."/>
            <person name="Nehr Z."/>
            <person name="Nyvall Collen P."/>
            <person name="Panaud O."/>
            <person name="Partensky F."/>
            <person name="Poulain J."/>
            <person name="Rensing S.A."/>
            <person name="Rousvoal S."/>
            <person name="Samson G."/>
            <person name="Symeonidi A."/>
            <person name="Weissenbach J."/>
            <person name="Zambounis A."/>
            <person name="Wincker P."/>
            <person name="Boyen C."/>
        </authorList>
    </citation>
    <scope>NUCLEOTIDE SEQUENCE [LARGE SCALE GENOMIC DNA]</scope>
    <source>
        <strain evidence="4">cv. Stackhouse</strain>
    </source>
</reference>
<dbReference type="KEGG" id="ccp:CHC_T00009579001"/>